<evidence type="ECO:0000313" key="7">
    <source>
        <dbReference type="EMBL" id="TNV83970.1"/>
    </source>
</evidence>
<evidence type="ECO:0000256" key="6">
    <source>
        <dbReference type="SAM" id="Phobius"/>
    </source>
</evidence>
<comment type="subcellular location">
    <subcellularLocation>
        <location evidence="1">Nucleus</location>
    </subcellularLocation>
</comment>
<dbReference type="GO" id="GO:0005666">
    <property type="term" value="C:RNA polymerase III complex"/>
    <property type="evidence" value="ECO:0007669"/>
    <property type="project" value="InterPro"/>
</dbReference>
<evidence type="ECO:0000256" key="2">
    <source>
        <dbReference type="ARBA" id="ARBA00022478"/>
    </source>
</evidence>
<name>A0A8J8P0W1_HALGN</name>
<protein>
    <submittedName>
        <fullName evidence="7">Uncharacterized protein</fullName>
    </submittedName>
</protein>
<keyword evidence="6" id="KW-0472">Membrane</keyword>
<organism evidence="7 8">
    <name type="scientific">Halteria grandinella</name>
    <dbReference type="NCBI Taxonomy" id="5974"/>
    <lineage>
        <taxon>Eukaryota</taxon>
        <taxon>Sar</taxon>
        <taxon>Alveolata</taxon>
        <taxon>Ciliophora</taxon>
        <taxon>Intramacronucleata</taxon>
        <taxon>Spirotrichea</taxon>
        <taxon>Stichotrichia</taxon>
        <taxon>Sporadotrichida</taxon>
        <taxon>Halteriidae</taxon>
        <taxon>Halteria</taxon>
    </lineage>
</organism>
<dbReference type="PANTHER" id="PTHR13408:SF0">
    <property type="entry name" value="DNA-DIRECTED RNA POLYMERASE III SUBUNIT RPC4"/>
    <property type="match status" value="1"/>
</dbReference>
<dbReference type="Pfam" id="PF05132">
    <property type="entry name" value="RNA_pol_Rpc4"/>
    <property type="match status" value="1"/>
</dbReference>
<dbReference type="GO" id="GO:0042797">
    <property type="term" value="P:tRNA transcription by RNA polymerase III"/>
    <property type="evidence" value="ECO:0007669"/>
    <property type="project" value="TreeGrafter"/>
</dbReference>
<dbReference type="PANTHER" id="PTHR13408">
    <property type="entry name" value="DNA-DIRECTED RNA POLYMERASE III"/>
    <property type="match status" value="1"/>
</dbReference>
<dbReference type="EMBL" id="RRYP01003259">
    <property type="protein sequence ID" value="TNV83970.1"/>
    <property type="molecule type" value="Genomic_DNA"/>
</dbReference>
<keyword evidence="2" id="KW-0240">DNA-directed RNA polymerase</keyword>
<reference evidence="7" key="1">
    <citation type="submission" date="2019-06" db="EMBL/GenBank/DDBJ databases">
        <authorList>
            <person name="Zheng W."/>
        </authorList>
    </citation>
    <scope>NUCLEOTIDE SEQUENCE</scope>
    <source>
        <strain evidence="7">QDHG01</strain>
    </source>
</reference>
<feature type="compositionally biased region" description="Basic and acidic residues" evidence="5">
    <location>
        <begin position="39"/>
        <end position="54"/>
    </location>
</feature>
<feature type="compositionally biased region" description="Basic and acidic residues" evidence="5">
    <location>
        <begin position="108"/>
        <end position="140"/>
    </location>
</feature>
<accession>A0A8J8P0W1</accession>
<keyword evidence="4" id="KW-0539">Nucleus</keyword>
<comment type="caution">
    <text evidence="7">The sequence shown here is derived from an EMBL/GenBank/DDBJ whole genome shotgun (WGS) entry which is preliminary data.</text>
</comment>
<dbReference type="InterPro" id="IPR007811">
    <property type="entry name" value="RPC4"/>
</dbReference>
<dbReference type="AlphaFoldDB" id="A0A8J8P0W1"/>
<dbReference type="OrthoDB" id="5836119at2759"/>
<dbReference type="GO" id="GO:0003677">
    <property type="term" value="F:DNA binding"/>
    <property type="evidence" value="ECO:0007669"/>
    <property type="project" value="InterPro"/>
</dbReference>
<evidence type="ECO:0000256" key="4">
    <source>
        <dbReference type="ARBA" id="ARBA00023242"/>
    </source>
</evidence>
<feature type="region of interest" description="Disordered" evidence="5">
    <location>
        <begin position="38"/>
        <end position="158"/>
    </location>
</feature>
<evidence type="ECO:0000256" key="5">
    <source>
        <dbReference type="SAM" id="MobiDB-lite"/>
    </source>
</evidence>
<gene>
    <name evidence="7" type="ORF">FGO68_gene3099</name>
</gene>
<evidence type="ECO:0000256" key="1">
    <source>
        <dbReference type="ARBA" id="ARBA00004123"/>
    </source>
</evidence>
<keyword evidence="3" id="KW-0804">Transcription</keyword>
<keyword evidence="6" id="KW-1133">Transmembrane helix</keyword>
<dbReference type="Proteomes" id="UP000785679">
    <property type="component" value="Unassembled WGS sequence"/>
</dbReference>
<evidence type="ECO:0000313" key="8">
    <source>
        <dbReference type="Proteomes" id="UP000785679"/>
    </source>
</evidence>
<proteinExistence type="predicted"/>
<feature type="compositionally biased region" description="Basic and acidic residues" evidence="5">
    <location>
        <begin position="84"/>
        <end position="95"/>
    </location>
</feature>
<keyword evidence="8" id="KW-1185">Reference proteome</keyword>
<evidence type="ECO:0000256" key="3">
    <source>
        <dbReference type="ARBA" id="ARBA00023163"/>
    </source>
</evidence>
<keyword evidence="6" id="KW-0812">Transmembrane</keyword>
<sequence length="540" mass="59638">MKQCDIFIQIYYSFIGSINYLAGVLKPLLQLIQLMAPKKKQEPQKQEAKKDTKSPARGRQGAAAESSPQPKVAAKKSVSKSRTPIKEEPVPEIKKTGSSRSNSRSGAAKKETSPVIKKERSSSQSESKAKEEFKEPEPIVRKQSASRSNERQQVVVPQASSFMEMNKLIGSLLKPQHQGQQLTSTSQQITPKLDKAIIGQHIEKVSIQSAEELSLKKLPSNQEGHQQHVGQMGSGGENANLLAQAMKTGQLKHINRNEAMTRAGIATVASANGSAQEKKNLLSMATIGGVAGMKQLGGGVMMGPPFTKEELMKEKQSKDKQTLQENSLVAFAMSEQPDLYAPNTLPFFNPKAKDYEQTEVKNQGMGLQRESSVASAKLQKEQSSTLKLQRTEELQQEENEVQNLLLGKEARNGEPSEPRISEMEPFIIQLPSTLPMQLHKEQQLDLNNLMNELSLHQKEKAHVGPLPFGKILVKKSGKVILRVSSDSGKGDHTDFELIKGIQTNFYQELISAHPSKQNIHFLGPINHKLIAVPDLDQIFN</sequence>
<feature type="transmembrane region" description="Helical" evidence="6">
    <location>
        <begin position="6"/>
        <end position="29"/>
    </location>
</feature>